<dbReference type="InterPro" id="IPR000554">
    <property type="entry name" value="Ribosomal_eS7"/>
</dbReference>
<keyword evidence="2 4" id="KW-0689">Ribosomal protein</keyword>
<dbReference type="AlphaFoldDB" id="C8CLV2"/>
<dbReference type="GO" id="GO:0032040">
    <property type="term" value="C:small-subunit processome"/>
    <property type="evidence" value="ECO:0007669"/>
    <property type="project" value="TreeGrafter"/>
</dbReference>
<organism evidence="5">
    <name type="scientific">Pseudodiplogasteroides sp. SB257</name>
    <dbReference type="NCBI Taxonomy" id="669115"/>
    <lineage>
        <taxon>Eukaryota</taxon>
        <taxon>Metazoa</taxon>
        <taxon>Ecdysozoa</taxon>
        <taxon>Nematoda</taxon>
        <taxon>Chromadorea</taxon>
        <taxon>Rhabditida</taxon>
        <taxon>Rhabditina</taxon>
        <taxon>Diplogasteromorpha</taxon>
        <taxon>Diplogasteroidea</taxon>
        <taxon>Diplogasteridae</taxon>
        <taxon>Pseudodiplogasteroides</taxon>
    </lineage>
</organism>
<dbReference type="GO" id="GO:0030686">
    <property type="term" value="C:90S preribosome"/>
    <property type="evidence" value="ECO:0007669"/>
    <property type="project" value="TreeGrafter"/>
</dbReference>
<evidence type="ECO:0000256" key="4">
    <source>
        <dbReference type="RuleBase" id="RU364105"/>
    </source>
</evidence>
<comment type="similarity">
    <text evidence="1 4">Belongs to the eukaryotic ribosomal protein eS7 family.</text>
</comment>
<evidence type="ECO:0000256" key="3">
    <source>
        <dbReference type="ARBA" id="ARBA00023274"/>
    </source>
</evidence>
<dbReference type="GO" id="GO:0006412">
    <property type="term" value="P:translation"/>
    <property type="evidence" value="ECO:0007669"/>
    <property type="project" value="InterPro"/>
</dbReference>
<dbReference type="EMBL" id="GQ422249">
    <property type="protein sequence ID" value="ACV20976.1"/>
    <property type="molecule type" value="mRNA"/>
</dbReference>
<keyword evidence="3 4" id="KW-0687">Ribonucleoprotein</keyword>
<evidence type="ECO:0000256" key="2">
    <source>
        <dbReference type="ARBA" id="ARBA00022980"/>
    </source>
</evidence>
<dbReference type="GO" id="GO:0042274">
    <property type="term" value="P:ribosomal small subunit biogenesis"/>
    <property type="evidence" value="ECO:0007669"/>
    <property type="project" value="TreeGrafter"/>
</dbReference>
<dbReference type="GO" id="GO:0006364">
    <property type="term" value="P:rRNA processing"/>
    <property type="evidence" value="ECO:0007669"/>
    <property type="project" value="TreeGrafter"/>
</dbReference>
<reference evidence="5" key="1">
    <citation type="journal article" date="2009" name="BMC Evol. Biol.">
        <title>Molecular phylogeny of beetle associated diplogastrid nematodes suggests host switching rather than nematode-beetle coevolution.</title>
        <authorList>
            <person name="Mayer W.E."/>
            <person name="Herrmann M."/>
            <person name="Sommer R.J."/>
        </authorList>
    </citation>
    <scope>NUCLEOTIDE SEQUENCE</scope>
    <source>
        <strain evidence="5">SB257</strain>
    </source>
</reference>
<evidence type="ECO:0000256" key="1">
    <source>
        <dbReference type="ARBA" id="ARBA00007820"/>
    </source>
</evidence>
<gene>
    <name evidence="5" type="primary">rps-7</name>
</gene>
<proteinExistence type="evidence at transcript level"/>
<dbReference type="GO" id="GO:0003735">
    <property type="term" value="F:structural constituent of ribosome"/>
    <property type="evidence" value="ECO:0007669"/>
    <property type="project" value="InterPro"/>
</dbReference>
<accession>C8CLV2</accession>
<dbReference type="GO" id="GO:0022627">
    <property type="term" value="C:cytosolic small ribosomal subunit"/>
    <property type="evidence" value="ECO:0007669"/>
    <property type="project" value="TreeGrafter"/>
</dbReference>
<dbReference type="PANTHER" id="PTHR11278">
    <property type="entry name" value="40S RIBOSOMAL PROTEIN S7"/>
    <property type="match status" value="1"/>
</dbReference>
<dbReference type="Pfam" id="PF01251">
    <property type="entry name" value="Ribosomal_S7e"/>
    <property type="match status" value="1"/>
</dbReference>
<protein>
    <recommendedName>
        <fullName evidence="4">40S ribosomal protein S7</fullName>
    </recommendedName>
</protein>
<evidence type="ECO:0000313" key="5">
    <source>
        <dbReference type="EMBL" id="ACV20976.1"/>
    </source>
</evidence>
<dbReference type="PANTHER" id="PTHR11278:SF0">
    <property type="entry name" value="SMALL RIBOSOMAL SUBUNIT PROTEIN ES7"/>
    <property type="match status" value="1"/>
</dbReference>
<name>C8CLV2_9BILA</name>
<sequence>MPEAASKIVKPDGKPITDLERQVANALADLEGTNEVKGQLRELFINGVKEVEIGNKKSVIVYVPVPQLKQFQKIQVRLVRELEKKLSGKHVLFIARRRILPKPMRGSKRVPEKQKRPRSRTLTAVHEAMLNDIVYPSEIVGKRIRVKLDGRKIIKVHLDKASQTTVEHKVDTFAHVYKHLTGKDVTFEFPEPIF</sequence>